<proteinExistence type="predicted"/>
<dbReference type="RefSeq" id="WP_348711636.1">
    <property type="nucleotide sequence ID" value="NZ_CAXIXY010000004.1"/>
</dbReference>
<evidence type="ECO:0008006" key="4">
    <source>
        <dbReference type="Google" id="ProtNLM"/>
    </source>
</evidence>
<dbReference type="InterPro" id="IPR025058">
    <property type="entry name" value="DUF3995"/>
</dbReference>
<gene>
    <name evidence="2" type="ORF">T190607A01A_20225</name>
</gene>
<evidence type="ECO:0000313" key="2">
    <source>
        <dbReference type="EMBL" id="CAL2083974.1"/>
    </source>
</evidence>
<keyword evidence="1" id="KW-0472">Membrane</keyword>
<reference evidence="2 3" key="1">
    <citation type="submission" date="2024-05" db="EMBL/GenBank/DDBJ databases">
        <authorList>
            <person name="Duchaud E."/>
        </authorList>
    </citation>
    <scope>NUCLEOTIDE SEQUENCE [LARGE SCALE GENOMIC DNA]</scope>
    <source>
        <strain evidence="2">Ena-SAMPLE-TAB-13-05-2024-13:56:06:370-140302</strain>
    </source>
</reference>
<keyword evidence="1" id="KW-0812">Transmembrane</keyword>
<comment type="caution">
    <text evidence="2">The sequence shown here is derived from an EMBL/GenBank/DDBJ whole genome shotgun (WGS) entry which is preliminary data.</text>
</comment>
<dbReference type="EMBL" id="CAXIXY010000004">
    <property type="protein sequence ID" value="CAL2083974.1"/>
    <property type="molecule type" value="Genomic_DNA"/>
</dbReference>
<dbReference type="Proteomes" id="UP001497416">
    <property type="component" value="Unassembled WGS sequence"/>
</dbReference>
<keyword evidence="3" id="KW-1185">Reference proteome</keyword>
<evidence type="ECO:0000256" key="1">
    <source>
        <dbReference type="SAM" id="Phobius"/>
    </source>
</evidence>
<accession>A0ABM9NYG9</accession>
<protein>
    <recommendedName>
        <fullName evidence="4">DUF3995 domain-containing protein</fullName>
    </recommendedName>
</protein>
<dbReference type="Pfam" id="PF13160">
    <property type="entry name" value="DUF3995"/>
    <property type="match status" value="1"/>
</dbReference>
<sequence>MLFFLGITSGLIFLALSLLHVYWAFGGVYALGGVIPTKSNESKVFKAPPFLTFLVAVFLLLVAMVYINAAEVYGITFLPKFLKEFGVIIFSSIFIIRAIGDFKYVGFFKKIKGTQFAKNDSKYFSPLCVFLGIAGILILILGN</sequence>
<keyword evidence="1" id="KW-1133">Transmembrane helix</keyword>
<feature type="transmembrane region" description="Helical" evidence="1">
    <location>
        <begin position="123"/>
        <end position="142"/>
    </location>
</feature>
<feature type="transmembrane region" description="Helical" evidence="1">
    <location>
        <begin position="50"/>
        <end position="69"/>
    </location>
</feature>
<organism evidence="2 3">
    <name type="scientific">Tenacibaculum platacis</name>
    <dbReference type="NCBI Taxonomy" id="3137852"/>
    <lineage>
        <taxon>Bacteria</taxon>
        <taxon>Pseudomonadati</taxon>
        <taxon>Bacteroidota</taxon>
        <taxon>Flavobacteriia</taxon>
        <taxon>Flavobacteriales</taxon>
        <taxon>Flavobacteriaceae</taxon>
        <taxon>Tenacibaculum</taxon>
    </lineage>
</organism>
<feature type="transmembrane region" description="Helical" evidence="1">
    <location>
        <begin position="81"/>
        <end position="100"/>
    </location>
</feature>
<evidence type="ECO:0000313" key="3">
    <source>
        <dbReference type="Proteomes" id="UP001497416"/>
    </source>
</evidence>
<name>A0ABM9NYG9_9FLAO</name>